<dbReference type="EMBL" id="HBIN01005056">
    <property type="protein sequence ID" value="CAE0433304.1"/>
    <property type="molecule type" value="Transcribed_RNA"/>
</dbReference>
<gene>
    <name evidence="3" type="ORF">ASTO00021_LOCUS3625</name>
</gene>
<keyword evidence="1" id="KW-0472">Membrane</keyword>
<dbReference type="PROSITE" id="PS50132">
    <property type="entry name" value="RGS"/>
    <property type="match status" value="1"/>
</dbReference>
<feature type="transmembrane region" description="Helical" evidence="1">
    <location>
        <begin position="208"/>
        <end position="226"/>
    </location>
</feature>
<feature type="domain" description="RGS" evidence="2">
    <location>
        <begin position="36"/>
        <end position="149"/>
    </location>
</feature>
<organism evidence="3">
    <name type="scientific">Aplanochytrium stocchinoi</name>
    <dbReference type="NCBI Taxonomy" id="215587"/>
    <lineage>
        <taxon>Eukaryota</taxon>
        <taxon>Sar</taxon>
        <taxon>Stramenopiles</taxon>
        <taxon>Bigyra</taxon>
        <taxon>Labyrinthulomycetes</taxon>
        <taxon>Thraustochytrida</taxon>
        <taxon>Thraustochytriidae</taxon>
        <taxon>Aplanochytrium</taxon>
    </lineage>
</organism>
<proteinExistence type="predicted"/>
<name>A0A7S3PG64_9STRA</name>
<sequence>MANVTLGATLRAPLKVDGVSFEEVATGVAPFPLSTFESYINDELAGENLDFFRDVRTFKAKYEKYDAGTLASDPVKSEFIRSCFNIIDRYVAPGSEYEVNLSGENRKKLLENVFNVEQENSVVSSDIFDSAQQEIFGLMAVDTYPRFLRLLKSRNLSDKLAREASVFGFSLIGIGLCIVGLFIGVQIYAYQELESRENKALDILSNRLWRLLSFPFVSEGIGFMLVGRTRLCSICSTAEVNHTFDKSNDSYTKIILHELLIKWKIRSPSISDQSCQTCVNDIAKANKKVATCNDIVSTVVAVTVMVGILFVPPNIPEWY</sequence>
<dbReference type="PANTHER" id="PTHR10845">
    <property type="entry name" value="REGULATOR OF G PROTEIN SIGNALING"/>
    <property type="match status" value="1"/>
</dbReference>
<dbReference type="InterPro" id="IPR044926">
    <property type="entry name" value="RGS_subdomain_2"/>
</dbReference>
<evidence type="ECO:0000259" key="2">
    <source>
        <dbReference type="PROSITE" id="PS50132"/>
    </source>
</evidence>
<keyword evidence="1" id="KW-1133">Transmembrane helix</keyword>
<evidence type="ECO:0000313" key="3">
    <source>
        <dbReference type="EMBL" id="CAE0433304.1"/>
    </source>
</evidence>
<dbReference type="Pfam" id="PF00615">
    <property type="entry name" value="RGS"/>
    <property type="match status" value="1"/>
</dbReference>
<dbReference type="PRINTS" id="PR01301">
    <property type="entry name" value="RGSPROTEIN"/>
</dbReference>
<feature type="transmembrane region" description="Helical" evidence="1">
    <location>
        <begin position="295"/>
        <end position="315"/>
    </location>
</feature>
<evidence type="ECO:0000256" key="1">
    <source>
        <dbReference type="SAM" id="Phobius"/>
    </source>
</evidence>
<keyword evidence="1" id="KW-0812">Transmembrane</keyword>
<dbReference type="InterPro" id="IPR036305">
    <property type="entry name" value="RGS_sf"/>
</dbReference>
<dbReference type="SMART" id="SM00315">
    <property type="entry name" value="RGS"/>
    <property type="match status" value="1"/>
</dbReference>
<accession>A0A7S3PG64</accession>
<dbReference type="InterPro" id="IPR016137">
    <property type="entry name" value="RGS"/>
</dbReference>
<dbReference type="AlphaFoldDB" id="A0A7S3PG64"/>
<dbReference type="SUPFAM" id="SSF48097">
    <property type="entry name" value="Regulator of G-protein signaling, RGS"/>
    <property type="match status" value="1"/>
</dbReference>
<protein>
    <recommendedName>
        <fullName evidence="2">RGS domain-containing protein</fullName>
    </recommendedName>
</protein>
<feature type="transmembrane region" description="Helical" evidence="1">
    <location>
        <begin position="164"/>
        <end position="188"/>
    </location>
</feature>
<dbReference type="Gene3D" id="1.10.167.10">
    <property type="entry name" value="Regulator of G-protein Signalling 4, domain 2"/>
    <property type="match status" value="1"/>
</dbReference>
<dbReference type="PANTHER" id="PTHR10845:SF192">
    <property type="entry name" value="DOUBLE HIT, ISOFORM B"/>
    <property type="match status" value="1"/>
</dbReference>
<reference evidence="3" key="1">
    <citation type="submission" date="2021-01" db="EMBL/GenBank/DDBJ databases">
        <authorList>
            <person name="Corre E."/>
            <person name="Pelletier E."/>
            <person name="Niang G."/>
            <person name="Scheremetjew M."/>
            <person name="Finn R."/>
            <person name="Kale V."/>
            <person name="Holt S."/>
            <person name="Cochrane G."/>
            <person name="Meng A."/>
            <person name="Brown T."/>
            <person name="Cohen L."/>
        </authorList>
    </citation>
    <scope>NUCLEOTIDE SEQUENCE</scope>
    <source>
        <strain evidence="3">GSBS06</strain>
    </source>
</reference>